<proteinExistence type="predicted"/>
<sequence length="163" mass="17648">MAPDAASIPALTGPRGYFEDFAPGALMRHARGKTIEPLENVLITNMTLNTAAVHFDKALMKDTPSGRRVVYGGVTASLVVGLSSQDCSEKALADLEITGLRLKSPVYHGDTIYAFSEVLETAEADRADAGVVSFRHWGVNQDDVVVCEMVRRCLIRRRLGAEA</sequence>
<dbReference type="EMBL" id="FNMZ01000008">
    <property type="protein sequence ID" value="SDX69724.1"/>
    <property type="molecule type" value="Genomic_DNA"/>
</dbReference>
<reference evidence="1 2" key="1">
    <citation type="submission" date="2016-10" db="EMBL/GenBank/DDBJ databases">
        <authorList>
            <person name="de Groot N.N."/>
        </authorList>
    </citation>
    <scope>NUCLEOTIDE SEQUENCE [LARGE SCALE GENOMIC DNA]</scope>
    <source>
        <strain evidence="1 2">DSM 17890</strain>
    </source>
</reference>
<gene>
    <name evidence="1" type="ORF">SAMN05444336_108144</name>
</gene>
<dbReference type="PANTHER" id="PTHR43664">
    <property type="entry name" value="MONOAMINE OXIDASE-RELATED"/>
    <property type="match status" value="1"/>
</dbReference>
<accession>A0A1H3DVL5</accession>
<dbReference type="CDD" id="cd03451">
    <property type="entry name" value="FkbR2"/>
    <property type="match status" value="1"/>
</dbReference>
<evidence type="ECO:0000313" key="1">
    <source>
        <dbReference type="EMBL" id="SDX69724.1"/>
    </source>
</evidence>
<name>A0A1H3DVL5_9RHOB</name>
<organism evidence="1 2">
    <name type="scientific">Albimonas donghaensis</name>
    <dbReference type="NCBI Taxonomy" id="356660"/>
    <lineage>
        <taxon>Bacteria</taxon>
        <taxon>Pseudomonadati</taxon>
        <taxon>Pseudomonadota</taxon>
        <taxon>Alphaproteobacteria</taxon>
        <taxon>Rhodobacterales</taxon>
        <taxon>Paracoccaceae</taxon>
        <taxon>Albimonas</taxon>
    </lineage>
</organism>
<dbReference type="Pfam" id="PF19315">
    <property type="entry name" value="MC_hydratase"/>
    <property type="match status" value="1"/>
</dbReference>
<dbReference type="GO" id="GO:0016829">
    <property type="term" value="F:lyase activity"/>
    <property type="evidence" value="ECO:0007669"/>
    <property type="project" value="InterPro"/>
</dbReference>
<dbReference type="Gene3D" id="3.10.129.10">
    <property type="entry name" value="Hotdog Thioesterase"/>
    <property type="match status" value="1"/>
</dbReference>
<dbReference type="OrthoDB" id="9796589at2"/>
<dbReference type="InterPro" id="IPR052342">
    <property type="entry name" value="MCH/BMMD"/>
</dbReference>
<keyword evidence="2" id="KW-1185">Reference proteome</keyword>
<dbReference type="Proteomes" id="UP000199118">
    <property type="component" value="Unassembled WGS sequence"/>
</dbReference>
<dbReference type="AlphaFoldDB" id="A0A1H3DVL5"/>
<dbReference type="STRING" id="356660.SAMN05444336_108144"/>
<dbReference type="RefSeq" id="WP_092684289.1">
    <property type="nucleotide sequence ID" value="NZ_FNMZ01000008.1"/>
</dbReference>
<dbReference type="InterPro" id="IPR029069">
    <property type="entry name" value="HotDog_dom_sf"/>
</dbReference>
<dbReference type="SUPFAM" id="SSF54637">
    <property type="entry name" value="Thioesterase/thiol ester dehydrase-isomerase"/>
    <property type="match status" value="1"/>
</dbReference>
<protein>
    <submittedName>
        <fullName evidence="1">Acyl dehydratase</fullName>
    </submittedName>
</protein>
<dbReference type="PANTHER" id="PTHR43664:SF1">
    <property type="entry name" value="BETA-METHYLMALYL-COA DEHYDRATASE"/>
    <property type="match status" value="1"/>
</dbReference>
<evidence type="ECO:0000313" key="2">
    <source>
        <dbReference type="Proteomes" id="UP000199118"/>
    </source>
</evidence>
<dbReference type="InterPro" id="IPR048274">
    <property type="entry name" value="MC_hydratase"/>
</dbReference>